<gene>
    <name evidence="1" type="ORF">IX84_01575</name>
</gene>
<dbReference type="EMBL" id="JPOS01000003">
    <property type="protein sequence ID" value="KGE89743.1"/>
    <property type="molecule type" value="Genomic_DNA"/>
</dbReference>
<accession>A0A098SDN3</accession>
<evidence type="ECO:0000313" key="2">
    <source>
        <dbReference type="Proteomes" id="UP000029736"/>
    </source>
</evidence>
<proteinExistence type="predicted"/>
<dbReference type="OrthoDB" id="9847594at2"/>
<keyword evidence="2" id="KW-1185">Reference proteome</keyword>
<evidence type="ECO:0000313" key="1">
    <source>
        <dbReference type="EMBL" id="KGE89743.1"/>
    </source>
</evidence>
<reference evidence="1 2" key="1">
    <citation type="journal article" date="2014" name="Int. J. Syst. Evol. Microbiol.">
        <title>Phaeodactylibacter xiamenensis gen. nov., sp. nov., a member of the family Saprospiraceae isolated from the marine alga Phaeodactylum tricornutum.</title>
        <authorList>
            <person name="Chen Z.Jr."/>
            <person name="Lei X."/>
            <person name="Lai Q."/>
            <person name="Li Y."/>
            <person name="Zhang B."/>
            <person name="Zhang J."/>
            <person name="Zhang H."/>
            <person name="Yang L."/>
            <person name="Zheng W."/>
            <person name="Tian Y."/>
            <person name="Yu Z."/>
            <person name="Xu H.Jr."/>
            <person name="Zheng T."/>
        </authorList>
    </citation>
    <scope>NUCLEOTIDE SEQUENCE [LARGE SCALE GENOMIC DNA]</scope>
    <source>
        <strain evidence="1 2">KD52</strain>
    </source>
</reference>
<organism evidence="1 2">
    <name type="scientific">Phaeodactylibacter xiamenensis</name>
    <dbReference type="NCBI Taxonomy" id="1524460"/>
    <lineage>
        <taxon>Bacteria</taxon>
        <taxon>Pseudomonadati</taxon>
        <taxon>Bacteroidota</taxon>
        <taxon>Saprospiria</taxon>
        <taxon>Saprospirales</taxon>
        <taxon>Haliscomenobacteraceae</taxon>
        <taxon>Phaeodactylibacter</taxon>
    </lineage>
</organism>
<comment type="caution">
    <text evidence="1">The sequence shown here is derived from an EMBL/GenBank/DDBJ whole genome shotgun (WGS) entry which is preliminary data.</text>
</comment>
<dbReference type="STRING" id="1524460.IX84_01575"/>
<dbReference type="RefSeq" id="WP_044215957.1">
    <property type="nucleotide sequence ID" value="NZ_JBKAGJ010000005.1"/>
</dbReference>
<sequence>MPSQKETLIHQLRDVQLSCLARLKTFQNNQLINDQAATDAKQQIEDLEVDLHSALLWADELSYDEHQLLQAIVALKLAPEGTPDAFLEHFSKLQQLIRDMILTPLQERAAQAAPSQWNQKMLDELLKIRRALRETKNALIAADQDPTADPEFLEQEAAFTAFLAVYRKHLRENTVQADENAIKTMELMIGLIKAATDVPKLKASYQMLNDYVESQIPVTEEKDA</sequence>
<name>A0A098SDN3_9BACT</name>
<dbReference type="Proteomes" id="UP000029736">
    <property type="component" value="Unassembled WGS sequence"/>
</dbReference>
<dbReference type="AlphaFoldDB" id="A0A098SDN3"/>
<protein>
    <submittedName>
        <fullName evidence="1">Uncharacterized protein</fullName>
    </submittedName>
</protein>